<organism evidence="4 5">
    <name type="scientific">Pseudoalteromonas piscicida</name>
    <dbReference type="NCBI Taxonomy" id="43662"/>
    <lineage>
        <taxon>Bacteria</taxon>
        <taxon>Pseudomonadati</taxon>
        <taxon>Pseudomonadota</taxon>
        <taxon>Gammaproteobacteria</taxon>
        <taxon>Alteromonadales</taxon>
        <taxon>Pseudoalteromonadaceae</taxon>
        <taxon>Pseudoalteromonas</taxon>
    </lineage>
</organism>
<proteinExistence type="predicted"/>
<dbReference type="SUPFAM" id="SSF55785">
    <property type="entry name" value="PYP-like sensor domain (PAS domain)"/>
    <property type="match status" value="1"/>
</dbReference>
<dbReference type="CDD" id="cd01949">
    <property type="entry name" value="GGDEF"/>
    <property type="match status" value="1"/>
</dbReference>
<name>A0A2A5JNN9_PSEO7</name>
<dbReference type="FunFam" id="3.30.70.270:FF:000001">
    <property type="entry name" value="Diguanylate cyclase domain protein"/>
    <property type="match status" value="1"/>
</dbReference>
<evidence type="ECO:0000313" key="5">
    <source>
        <dbReference type="Proteomes" id="UP000228621"/>
    </source>
</evidence>
<sequence length="523" mass="59145">MTRYGLIVRLMMILLVSTFIFSMLYAKLYHDHIFERELERSSTIVGQIGQTVSTSSSIATYLNDKDLAVEVINGLISNDVISSAAIKSEEKWLAQSVGFKAEHAMIIKLNHPFLFSELVGEIYIQPNSLFIEQNAREIARSSVKTLMIVIVPILFIFTIVTHFLVTKPLSALSTQIAKVIPGVPLELSIPRGHESSEIGDIATNTNQLIAKTAAMFEQERQLRTNIEVLEKRFRLMFERSSSPTLLVKDKGEVLLANDAACDLLAGMGIDLDEFFPESFGRYCQTPDILYTFTEHTLELNQPTQSEFEFLNPLTEQPVWLSIIMLRLESGGQLYLQIFLSDITLRKTVFQELHKKANRDKLTGLYNRHGTEVKIDEWMNDETPFSLFIIDLDEFKPINDIYGHNAGDEMLKHVANRISAQVREQDIVCRWGGDEFLIALHCIKEEKLQRIAESLLVAINTEMQWQTKEGKTVSLKVGASIGVSSYPNDATTLSQLIECADVAMYAVKNDKKNAFQLYNSQSKS</sequence>
<evidence type="ECO:0000259" key="3">
    <source>
        <dbReference type="PROSITE" id="PS50887"/>
    </source>
</evidence>
<keyword evidence="2" id="KW-1133">Transmembrane helix</keyword>
<accession>A0A2A5JNN9</accession>
<dbReference type="NCBIfam" id="TIGR00254">
    <property type="entry name" value="GGDEF"/>
    <property type="match status" value="1"/>
</dbReference>
<keyword evidence="2" id="KW-0472">Membrane</keyword>
<dbReference type="AlphaFoldDB" id="A0A2A5JNN9"/>
<evidence type="ECO:0000313" key="4">
    <source>
        <dbReference type="EMBL" id="PCK31030.1"/>
    </source>
</evidence>
<dbReference type="InterPro" id="IPR035965">
    <property type="entry name" value="PAS-like_dom_sf"/>
</dbReference>
<reference evidence="5" key="1">
    <citation type="journal article" date="2019" name="Genome Announc.">
        <title>Draft Genome Sequence of Pseudoalteromonas piscicida Strain 36Y ROTHPW, an Hypersaline Seawater Isolate from the South Coast of Sonora, Mexico.</title>
        <authorList>
            <person name="Sanchez-Diaz R."/>
            <person name="Molina-Garza Z.J."/>
            <person name="Cruz-Suarez L.E."/>
            <person name="Selvin J."/>
            <person name="Kiran G.S."/>
            <person name="Ibarra-Gamez J.C."/>
            <person name="Gomez-Gil B."/>
            <person name="Galaviz-Silva L."/>
        </authorList>
    </citation>
    <scope>NUCLEOTIDE SEQUENCE [LARGE SCALE GENOMIC DNA]</scope>
    <source>
        <strain evidence="5">36Y_RITHPW</strain>
    </source>
</reference>
<comment type="caution">
    <text evidence="4">The sequence shown here is derived from an EMBL/GenBank/DDBJ whole genome shotgun (WGS) entry which is preliminary data.</text>
</comment>
<dbReference type="InterPro" id="IPR000014">
    <property type="entry name" value="PAS"/>
</dbReference>
<comment type="cofactor">
    <cofactor evidence="1">
        <name>Mg(2+)</name>
        <dbReference type="ChEBI" id="CHEBI:18420"/>
    </cofactor>
</comment>
<dbReference type="InterPro" id="IPR029787">
    <property type="entry name" value="Nucleotide_cyclase"/>
</dbReference>
<feature type="domain" description="GGDEF" evidence="3">
    <location>
        <begin position="382"/>
        <end position="519"/>
    </location>
</feature>
<dbReference type="InterPro" id="IPR000160">
    <property type="entry name" value="GGDEF_dom"/>
</dbReference>
<gene>
    <name evidence="4" type="ORF">CEX98_14500</name>
</gene>
<dbReference type="InterPro" id="IPR052155">
    <property type="entry name" value="Biofilm_reg_signaling"/>
</dbReference>
<keyword evidence="5" id="KW-1185">Reference proteome</keyword>
<feature type="transmembrane region" description="Helical" evidence="2">
    <location>
        <begin position="146"/>
        <end position="165"/>
    </location>
</feature>
<dbReference type="Proteomes" id="UP000228621">
    <property type="component" value="Unassembled WGS sequence"/>
</dbReference>
<dbReference type="Gene3D" id="3.30.70.270">
    <property type="match status" value="1"/>
</dbReference>
<keyword evidence="2" id="KW-0812">Transmembrane</keyword>
<dbReference type="InterPro" id="IPR043128">
    <property type="entry name" value="Rev_trsase/Diguanyl_cyclase"/>
</dbReference>
<dbReference type="Pfam" id="PF00990">
    <property type="entry name" value="GGDEF"/>
    <property type="match status" value="1"/>
</dbReference>
<dbReference type="CDD" id="cd00130">
    <property type="entry name" value="PAS"/>
    <property type="match status" value="1"/>
</dbReference>
<dbReference type="OrthoDB" id="5905478at2"/>
<dbReference type="PANTHER" id="PTHR44757:SF2">
    <property type="entry name" value="BIOFILM ARCHITECTURE MAINTENANCE PROTEIN MBAA"/>
    <property type="match status" value="1"/>
</dbReference>
<feature type="transmembrane region" description="Helical" evidence="2">
    <location>
        <begin position="6"/>
        <end position="26"/>
    </location>
</feature>
<dbReference type="SUPFAM" id="SSF55073">
    <property type="entry name" value="Nucleotide cyclase"/>
    <property type="match status" value="1"/>
</dbReference>
<dbReference type="SMART" id="SM00267">
    <property type="entry name" value="GGDEF"/>
    <property type="match status" value="1"/>
</dbReference>
<evidence type="ECO:0000256" key="2">
    <source>
        <dbReference type="SAM" id="Phobius"/>
    </source>
</evidence>
<dbReference type="EMBL" id="NKHF01000066">
    <property type="protein sequence ID" value="PCK31030.1"/>
    <property type="molecule type" value="Genomic_DNA"/>
</dbReference>
<dbReference type="PANTHER" id="PTHR44757">
    <property type="entry name" value="DIGUANYLATE CYCLASE DGCP"/>
    <property type="match status" value="1"/>
</dbReference>
<dbReference type="GO" id="GO:0003824">
    <property type="term" value="F:catalytic activity"/>
    <property type="evidence" value="ECO:0007669"/>
    <property type="project" value="UniProtKB-ARBA"/>
</dbReference>
<dbReference type="Gene3D" id="3.30.450.20">
    <property type="entry name" value="PAS domain"/>
    <property type="match status" value="1"/>
</dbReference>
<evidence type="ECO:0000256" key="1">
    <source>
        <dbReference type="ARBA" id="ARBA00001946"/>
    </source>
</evidence>
<dbReference type="PROSITE" id="PS50887">
    <property type="entry name" value="GGDEF"/>
    <property type="match status" value="1"/>
</dbReference>
<protein>
    <submittedName>
        <fullName evidence="4">GGDEF domain-containing protein</fullName>
    </submittedName>
</protein>